<sequence>MSPCPYLGVQLVNTFPPYRVPPDFALHFCRISALPSCSFVCFHTAVSLPSHSHECRIESGLKSTISVHKNLQFYWKGSAILNAKECSGDQECRITNVFFFFKKGSNYQ</sequence>
<dbReference type="InParanoid" id="A0A059B430"/>
<proteinExistence type="predicted"/>
<dbReference type="AlphaFoldDB" id="A0A059B430"/>
<gene>
    <name evidence="1" type="ORF">EUGRSUZ_H03693</name>
</gene>
<evidence type="ECO:0000313" key="1">
    <source>
        <dbReference type="EMBL" id="KCW60957.1"/>
    </source>
</evidence>
<dbReference type="EMBL" id="KK198760">
    <property type="protein sequence ID" value="KCW60957.1"/>
    <property type="molecule type" value="Genomic_DNA"/>
</dbReference>
<name>A0A059B430_EUCGR</name>
<dbReference type="Gramene" id="KCW60957">
    <property type="protein sequence ID" value="KCW60957"/>
    <property type="gene ID" value="EUGRSUZ_H03693"/>
</dbReference>
<reference evidence="1" key="1">
    <citation type="submission" date="2013-07" db="EMBL/GenBank/DDBJ databases">
        <title>The genome of Eucalyptus grandis.</title>
        <authorList>
            <person name="Schmutz J."/>
            <person name="Hayes R."/>
            <person name="Myburg A."/>
            <person name="Tuskan G."/>
            <person name="Grattapaglia D."/>
            <person name="Rokhsar D.S."/>
        </authorList>
    </citation>
    <scope>NUCLEOTIDE SEQUENCE</scope>
    <source>
        <tissue evidence="1">Leaf extractions</tissue>
    </source>
</reference>
<organism evidence="1">
    <name type="scientific">Eucalyptus grandis</name>
    <name type="common">Flooded gum</name>
    <dbReference type="NCBI Taxonomy" id="71139"/>
    <lineage>
        <taxon>Eukaryota</taxon>
        <taxon>Viridiplantae</taxon>
        <taxon>Streptophyta</taxon>
        <taxon>Embryophyta</taxon>
        <taxon>Tracheophyta</taxon>
        <taxon>Spermatophyta</taxon>
        <taxon>Magnoliopsida</taxon>
        <taxon>eudicotyledons</taxon>
        <taxon>Gunneridae</taxon>
        <taxon>Pentapetalae</taxon>
        <taxon>rosids</taxon>
        <taxon>malvids</taxon>
        <taxon>Myrtales</taxon>
        <taxon>Myrtaceae</taxon>
        <taxon>Myrtoideae</taxon>
        <taxon>Eucalypteae</taxon>
        <taxon>Eucalyptus</taxon>
    </lineage>
</organism>
<protein>
    <submittedName>
        <fullName evidence="1">Uncharacterized protein</fullName>
    </submittedName>
</protein>
<accession>A0A059B430</accession>